<accession>A0A8T0WS26</accession>
<proteinExistence type="predicted"/>
<reference evidence="2" key="1">
    <citation type="submission" date="2020-05" db="EMBL/GenBank/DDBJ databases">
        <title>WGS assembly of Panicum virgatum.</title>
        <authorList>
            <person name="Lovell J.T."/>
            <person name="Jenkins J."/>
            <person name="Shu S."/>
            <person name="Juenger T.E."/>
            <person name="Schmutz J."/>
        </authorList>
    </citation>
    <scope>NUCLEOTIDE SEQUENCE</scope>
    <source>
        <strain evidence="2">AP13</strain>
    </source>
</reference>
<gene>
    <name evidence="2" type="ORF">PVAP13_1NG223519</name>
</gene>
<dbReference type="Proteomes" id="UP000823388">
    <property type="component" value="Chromosome 1N"/>
</dbReference>
<dbReference type="EMBL" id="CM029038">
    <property type="protein sequence ID" value="KAG2650650.1"/>
    <property type="molecule type" value="Genomic_DNA"/>
</dbReference>
<organism evidence="2 3">
    <name type="scientific">Panicum virgatum</name>
    <name type="common">Blackwell switchgrass</name>
    <dbReference type="NCBI Taxonomy" id="38727"/>
    <lineage>
        <taxon>Eukaryota</taxon>
        <taxon>Viridiplantae</taxon>
        <taxon>Streptophyta</taxon>
        <taxon>Embryophyta</taxon>
        <taxon>Tracheophyta</taxon>
        <taxon>Spermatophyta</taxon>
        <taxon>Magnoliopsida</taxon>
        <taxon>Liliopsida</taxon>
        <taxon>Poales</taxon>
        <taxon>Poaceae</taxon>
        <taxon>PACMAD clade</taxon>
        <taxon>Panicoideae</taxon>
        <taxon>Panicodae</taxon>
        <taxon>Paniceae</taxon>
        <taxon>Panicinae</taxon>
        <taxon>Panicum</taxon>
        <taxon>Panicum sect. Hiantes</taxon>
    </lineage>
</organism>
<sequence length="112" mass="11902">MRPPAGLRPPPMTPSASIPVTHPQQPAALGARRPRQTRGSLGGGASTAMALVRRAGTETTTCGPESTARRRIHGLRTRLQGRVVGGKVRPQINGAVVHPWTGRRRMVHVLPG</sequence>
<evidence type="ECO:0000313" key="2">
    <source>
        <dbReference type="EMBL" id="KAG2650650.1"/>
    </source>
</evidence>
<feature type="compositionally biased region" description="Pro residues" evidence="1">
    <location>
        <begin position="1"/>
        <end position="13"/>
    </location>
</feature>
<evidence type="ECO:0000256" key="1">
    <source>
        <dbReference type="SAM" id="MobiDB-lite"/>
    </source>
</evidence>
<feature type="region of interest" description="Disordered" evidence="1">
    <location>
        <begin position="1"/>
        <end position="45"/>
    </location>
</feature>
<name>A0A8T0WS26_PANVG</name>
<comment type="caution">
    <text evidence="2">The sequence shown here is derived from an EMBL/GenBank/DDBJ whole genome shotgun (WGS) entry which is preliminary data.</text>
</comment>
<keyword evidence="3" id="KW-1185">Reference proteome</keyword>
<feature type="compositionally biased region" description="Polar residues" evidence="1">
    <location>
        <begin position="14"/>
        <end position="24"/>
    </location>
</feature>
<dbReference type="AlphaFoldDB" id="A0A8T0WS26"/>
<protein>
    <submittedName>
        <fullName evidence="2">Uncharacterized protein</fullName>
    </submittedName>
</protein>
<evidence type="ECO:0000313" key="3">
    <source>
        <dbReference type="Proteomes" id="UP000823388"/>
    </source>
</evidence>